<dbReference type="InterPro" id="IPR003366">
    <property type="entry name" value="CUB-like_dom"/>
</dbReference>
<gene>
    <name evidence="2" type="ORF">CAEBREN_28961</name>
</gene>
<feature type="domain" description="CUB-like" evidence="1">
    <location>
        <begin position="26"/>
        <end position="63"/>
    </location>
</feature>
<dbReference type="EMBL" id="GL380967">
    <property type="protein sequence ID" value="EGT33339.1"/>
    <property type="molecule type" value="Genomic_DNA"/>
</dbReference>
<evidence type="ECO:0000259" key="1">
    <source>
        <dbReference type="Pfam" id="PF02408"/>
    </source>
</evidence>
<name>G0PKZ9_CAEBE</name>
<reference evidence="3" key="1">
    <citation type="submission" date="2011-07" db="EMBL/GenBank/DDBJ databases">
        <authorList>
            <consortium name="Caenorhabditis brenneri Sequencing and Analysis Consortium"/>
            <person name="Wilson R.K."/>
        </authorList>
    </citation>
    <scope>NUCLEOTIDE SEQUENCE [LARGE SCALE GENOMIC DNA]</scope>
    <source>
        <strain evidence="3">PB2801</strain>
    </source>
</reference>
<dbReference type="HOGENOM" id="CLU_763394_0_0_1"/>
<evidence type="ECO:0000313" key="2">
    <source>
        <dbReference type="EMBL" id="EGT33339.1"/>
    </source>
</evidence>
<organism evidence="3">
    <name type="scientific">Caenorhabditis brenneri</name>
    <name type="common">Nematode worm</name>
    <dbReference type="NCBI Taxonomy" id="135651"/>
    <lineage>
        <taxon>Eukaryota</taxon>
        <taxon>Metazoa</taxon>
        <taxon>Ecdysozoa</taxon>
        <taxon>Nematoda</taxon>
        <taxon>Chromadorea</taxon>
        <taxon>Rhabditida</taxon>
        <taxon>Rhabditina</taxon>
        <taxon>Rhabditomorpha</taxon>
        <taxon>Rhabditoidea</taxon>
        <taxon>Rhabditidae</taxon>
        <taxon>Peloderinae</taxon>
        <taxon>Caenorhabditis</taxon>
    </lineage>
</organism>
<evidence type="ECO:0000313" key="3">
    <source>
        <dbReference type="Proteomes" id="UP000008068"/>
    </source>
</evidence>
<protein>
    <recommendedName>
        <fullName evidence="1">CUB-like domain-containing protein</fullName>
    </recommendedName>
</protein>
<dbReference type="eggNOG" id="ENOG502TJGI">
    <property type="taxonomic scope" value="Eukaryota"/>
</dbReference>
<dbReference type="Pfam" id="PF02408">
    <property type="entry name" value="CUB_2"/>
    <property type="match status" value="1"/>
</dbReference>
<dbReference type="PANTHER" id="PTHR47919:SF2">
    <property type="entry name" value="CUB DOMAIN-CONTAINING PROTEIN-RELATED"/>
    <property type="match status" value="1"/>
</dbReference>
<dbReference type="AlphaFoldDB" id="G0PKZ9"/>
<keyword evidence="3" id="KW-1185">Reference proteome</keyword>
<sequence>MVIMFSGFQFFLRFNISSHFHKTCFSLQDNDDAPYIFTQQQFQISLIAHEKQGKFSFKVVWSESAGGNVQRFDGLDCTDTPSESCYVYAYSYDVGNRAVITASRNIDYLYYVQRLAENATLSVYEGQIDKDHLLTTISGTNYNQKLPLAVKNTVKIYKVDTMLTSVSLTNDSERAGYGKIAVLTGTGMQTVVHSFDYRQLSLEQDTSETFTADILVNFNLNVVYFDVNGNTTLDIEVYQDGLTVLSETFTKDYKPRSSGYTAFGDKISISYRTYGRATRGFEVDFVCTSKDATTPQATSPKTTAIPTTTIIQSTVITVNPTTTVIQPTVSTPVITTEKVITTTKGSSQNYALTCLLASVLSLI</sequence>
<dbReference type="PANTHER" id="PTHR47919">
    <property type="entry name" value="INFECTION RESPONSE PROTEIN-RELATED"/>
    <property type="match status" value="1"/>
</dbReference>
<dbReference type="InParanoid" id="G0PKZ9"/>
<dbReference type="GO" id="GO:0045087">
    <property type="term" value="P:innate immune response"/>
    <property type="evidence" value="ECO:0007669"/>
    <property type="project" value="TreeGrafter"/>
</dbReference>
<dbReference type="Proteomes" id="UP000008068">
    <property type="component" value="Unassembled WGS sequence"/>
</dbReference>
<accession>G0PKZ9</accession>
<proteinExistence type="predicted"/>